<name>A0A3S8RZC0_9BACL</name>
<protein>
    <submittedName>
        <fullName evidence="2">Uncharacterized protein</fullName>
    </submittedName>
</protein>
<accession>A0A3S8RZC0</accession>
<dbReference type="Proteomes" id="UP000273145">
    <property type="component" value="Chromosome"/>
</dbReference>
<feature type="compositionally biased region" description="Low complexity" evidence="1">
    <location>
        <begin position="1"/>
        <end position="15"/>
    </location>
</feature>
<feature type="region of interest" description="Disordered" evidence="1">
    <location>
        <begin position="1"/>
        <end position="20"/>
    </location>
</feature>
<dbReference type="OrthoDB" id="2651466at2"/>
<dbReference type="EMBL" id="CP034248">
    <property type="protein sequence ID" value="AZK48219.1"/>
    <property type="molecule type" value="Genomic_DNA"/>
</dbReference>
<sequence length="96" mass="10469">MASPSKNGKSKASSSKSKKNKSLEYTVAALLLTGKLRVDSVQLFREASLVITLTGQYKTLAMNGTNIDKMVKFLDNNGDMTLNEVIEALKKKTNNS</sequence>
<evidence type="ECO:0000313" key="3">
    <source>
        <dbReference type="Proteomes" id="UP000273145"/>
    </source>
</evidence>
<dbReference type="AlphaFoldDB" id="A0A3S8RZC0"/>
<reference evidence="2 3" key="1">
    <citation type="submission" date="2018-11" db="EMBL/GenBank/DDBJ databases">
        <title>Genome sequencing of Paenibacillus lentus DSM25539(T).</title>
        <authorList>
            <person name="Kook J.-K."/>
            <person name="Park S.-N."/>
            <person name="Lim Y.K."/>
        </authorList>
    </citation>
    <scope>NUCLEOTIDE SEQUENCE [LARGE SCALE GENOMIC DNA]</scope>
    <source>
        <strain evidence="2 3">DSM 25539</strain>
    </source>
</reference>
<organism evidence="2 3">
    <name type="scientific">Paenibacillus lentus</name>
    <dbReference type="NCBI Taxonomy" id="1338368"/>
    <lineage>
        <taxon>Bacteria</taxon>
        <taxon>Bacillati</taxon>
        <taxon>Bacillota</taxon>
        <taxon>Bacilli</taxon>
        <taxon>Bacillales</taxon>
        <taxon>Paenibacillaceae</taxon>
        <taxon>Paenibacillus</taxon>
    </lineage>
</organism>
<dbReference type="RefSeq" id="WP_125084380.1">
    <property type="nucleotide sequence ID" value="NZ_CP034248.1"/>
</dbReference>
<dbReference type="KEGG" id="plen:EIM92_20255"/>
<proteinExistence type="predicted"/>
<evidence type="ECO:0000313" key="2">
    <source>
        <dbReference type="EMBL" id="AZK48219.1"/>
    </source>
</evidence>
<gene>
    <name evidence="2" type="ORF">EIM92_20255</name>
</gene>
<keyword evidence="3" id="KW-1185">Reference proteome</keyword>
<evidence type="ECO:0000256" key="1">
    <source>
        <dbReference type="SAM" id="MobiDB-lite"/>
    </source>
</evidence>